<evidence type="ECO:0000313" key="3">
    <source>
        <dbReference type="Proteomes" id="UP000177996"/>
    </source>
</evidence>
<feature type="compositionally biased region" description="Low complexity" evidence="1">
    <location>
        <begin position="33"/>
        <end position="45"/>
    </location>
</feature>
<proteinExistence type="predicted"/>
<evidence type="ECO:0000313" key="2">
    <source>
        <dbReference type="EMBL" id="OGZ06690.1"/>
    </source>
</evidence>
<reference evidence="2 3" key="1">
    <citation type="journal article" date="2016" name="Nat. Commun.">
        <title>Thousands of microbial genomes shed light on interconnected biogeochemical processes in an aquifer system.</title>
        <authorList>
            <person name="Anantharaman K."/>
            <person name="Brown C.T."/>
            <person name="Hug L.A."/>
            <person name="Sharon I."/>
            <person name="Castelle C.J."/>
            <person name="Probst A.J."/>
            <person name="Thomas B.C."/>
            <person name="Singh A."/>
            <person name="Wilkins M.J."/>
            <person name="Karaoz U."/>
            <person name="Brodie E.L."/>
            <person name="Williams K.H."/>
            <person name="Hubbard S.S."/>
            <person name="Banfield J.F."/>
        </authorList>
    </citation>
    <scope>NUCLEOTIDE SEQUENCE [LARGE SCALE GENOMIC DNA]</scope>
</reference>
<accession>A0A1G2D181</accession>
<sequence length="163" mass="17588">MTMFNQKQLIVAGVATLALLVVYLLSSGQFSLTQEGDGPTQPTTPTDEERSAVLTPPASENLAEYEATVERLAKESSMLTIGANCVMDPLALKLAKEATITLENIDTVPHTVAFENGGIFVLAPNYKKELKIADAFSKGVGTHRYRCDDISHTENVGALYVVK</sequence>
<gene>
    <name evidence="2" type="ORF">A3D65_02100</name>
</gene>
<feature type="region of interest" description="Disordered" evidence="1">
    <location>
        <begin position="32"/>
        <end position="53"/>
    </location>
</feature>
<dbReference type="Proteomes" id="UP000177996">
    <property type="component" value="Unassembled WGS sequence"/>
</dbReference>
<organism evidence="2 3">
    <name type="scientific">Candidatus Lloydbacteria bacterium RIFCSPHIGHO2_02_FULL_50_13</name>
    <dbReference type="NCBI Taxonomy" id="1798661"/>
    <lineage>
        <taxon>Bacteria</taxon>
        <taxon>Candidatus Lloydiibacteriota</taxon>
    </lineage>
</organism>
<comment type="caution">
    <text evidence="2">The sequence shown here is derived from an EMBL/GenBank/DDBJ whole genome shotgun (WGS) entry which is preliminary data.</text>
</comment>
<name>A0A1G2D181_9BACT</name>
<dbReference type="EMBL" id="MHLL01000078">
    <property type="protein sequence ID" value="OGZ06690.1"/>
    <property type="molecule type" value="Genomic_DNA"/>
</dbReference>
<protein>
    <submittedName>
        <fullName evidence="2">Uncharacterized protein</fullName>
    </submittedName>
</protein>
<dbReference type="AlphaFoldDB" id="A0A1G2D181"/>
<evidence type="ECO:0000256" key="1">
    <source>
        <dbReference type="SAM" id="MobiDB-lite"/>
    </source>
</evidence>